<dbReference type="PROSITE" id="PS51257">
    <property type="entry name" value="PROKAR_LIPOPROTEIN"/>
    <property type="match status" value="1"/>
</dbReference>
<evidence type="ECO:0000256" key="1">
    <source>
        <dbReference type="SAM" id="MobiDB-lite"/>
    </source>
</evidence>
<proteinExistence type="predicted"/>
<dbReference type="AlphaFoldDB" id="A0A8J7M4J4"/>
<reference evidence="3" key="1">
    <citation type="submission" date="2020-12" db="EMBL/GenBank/DDBJ databases">
        <title>Bacterial taxonomy.</title>
        <authorList>
            <person name="Pan X."/>
        </authorList>
    </citation>
    <scope>NUCLEOTIDE SEQUENCE</scope>
    <source>
        <strain evidence="3">M0105</strain>
    </source>
</reference>
<feature type="chain" id="PRO_5035293746" evidence="2">
    <location>
        <begin position="27"/>
        <end position="179"/>
    </location>
</feature>
<name>A0A8J7M4J4_9RHOB</name>
<comment type="caution">
    <text evidence="3">The sequence shown here is derived from an EMBL/GenBank/DDBJ whole genome shotgun (WGS) entry which is preliminary data.</text>
</comment>
<accession>A0A8J7M4J4</accession>
<keyword evidence="4" id="KW-1185">Reference proteome</keyword>
<dbReference type="EMBL" id="JAEHHL010000001">
    <property type="protein sequence ID" value="MBK0398159.1"/>
    <property type="molecule type" value="Genomic_DNA"/>
</dbReference>
<dbReference type="InterPro" id="IPR036182">
    <property type="entry name" value="PCuAC_sf"/>
</dbReference>
<dbReference type="SUPFAM" id="SSF110087">
    <property type="entry name" value="DR1885-like metal-binding protein"/>
    <property type="match status" value="1"/>
</dbReference>
<dbReference type="Gene3D" id="2.60.40.1890">
    <property type="entry name" value="PCu(A)C copper chaperone"/>
    <property type="match status" value="1"/>
</dbReference>
<dbReference type="InterPro" id="IPR058248">
    <property type="entry name" value="Lxx211020-like"/>
</dbReference>
<protein>
    <submittedName>
        <fullName evidence="3">Copper chaperone PCu(A)C</fullName>
    </submittedName>
</protein>
<evidence type="ECO:0000313" key="3">
    <source>
        <dbReference type="EMBL" id="MBK0398159.1"/>
    </source>
</evidence>
<dbReference type="InterPro" id="IPR007410">
    <property type="entry name" value="LpqE-like"/>
</dbReference>
<dbReference type="Pfam" id="PF04314">
    <property type="entry name" value="PCuAC"/>
    <property type="match status" value="1"/>
</dbReference>
<dbReference type="Proteomes" id="UP000655420">
    <property type="component" value="Unassembled WGS sequence"/>
</dbReference>
<keyword evidence="2" id="KW-0732">Signal</keyword>
<feature type="region of interest" description="Disordered" evidence="1">
    <location>
        <begin position="152"/>
        <end position="179"/>
    </location>
</feature>
<evidence type="ECO:0000256" key="2">
    <source>
        <dbReference type="SAM" id="SignalP"/>
    </source>
</evidence>
<dbReference type="PANTHER" id="PTHR36302:SF1">
    <property type="entry name" value="COPPER CHAPERONE PCU(A)C"/>
    <property type="match status" value="1"/>
</dbReference>
<dbReference type="RefSeq" id="WP_200606879.1">
    <property type="nucleotide sequence ID" value="NZ_JAEHHL010000001.1"/>
</dbReference>
<organism evidence="3 4">
    <name type="scientific">Thermohalobaculum xanthum</name>
    <dbReference type="NCBI Taxonomy" id="2753746"/>
    <lineage>
        <taxon>Bacteria</taxon>
        <taxon>Pseudomonadati</taxon>
        <taxon>Pseudomonadota</taxon>
        <taxon>Alphaproteobacteria</taxon>
        <taxon>Rhodobacterales</taxon>
        <taxon>Paracoccaceae</taxon>
        <taxon>Thermohalobaculum</taxon>
    </lineage>
</organism>
<feature type="signal peptide" evidence="2">
    <location>
        <begin position="1"/>
        <end position="26"/>
    </location>
</feature>
<dbReference type="PANTHER" id="PTHR36302">
    <property type="entry name" value="BLR7088 PROTEIN"/>
    <property type="match status" value="1"/>
</dbReference>
<sequence length="179" mass="18644">MNKIFYTAAAAALACGALLGASQADAHDFSAGAMKIDHPWARPNVPNRPVAVYMKLANTGDAADRLVAAEAPGFEAVELHTVVKDGDVMKMQPIEAVEVPAGGDAMLAPGGNHLMLFGASEQFAEGAHFPLTLVFENAGEVAVEVMIQKRPPEGMEGADGMMHHGGTHKMDHGSGAQSN</sequence>
<evidence type="ECO:0000313" key="4">
    <source>
        <dbReference type="Proteomes" id="UP000655420"/>
    </source>
</evidence>
<gene>
    <name evidence="3" type="ORF">H0I76_03065</name>
</gene>